<dbReference type="Proteomes" id="UP000829196">
    <property type="component" value="Unassembled WGS sequence"/>
</dbReference>
<proteinExistence type="predicted"/>
<protein>
    <submittedName>
        <fullName evidence="1">Uncharacterized protein</fullName>
    </submittedName>
</protein>
<organism evidence="1 2">
    <name type="scientific">Dendrobium nobile</name>
    <name type="common">Orchid</name>
    <dbReference type="NCBI Taxonomy" id="94219"/>
    <lineage>
        <taxon>Eukaryota</taxon>
        <taxon>Viridiplantae</taxon>
        <taxon>Streptophyta</taxon>
        <taxon>Embryophyta</taxon>
        <taxon>Tracheophyta</taxon>
        <taxon>Spermatophyta</taxon>
        <taxon>Magnoliopsida</taxon>
        <taxon>Liliopsida</taxon>
        <taxon>Asparagales</taxon>
        <taxon>Orchidaceae</taxon>
        <taxon>Epidendroideae</taxon>
        <taxon>Malaxideae</taxon>
        <taxon>Dendrobiinae</taxon>
        <taxon>Dendrobium</taxon>
    </lineage>
</organism>
<gene>
    <name evidence="1" type="ORF">KFK09_008475</name>
</gene>
<evidence type="ECO:0000313" key="2">
    <source>
        <dbReference type="Proteomes" id="UP000829196"/>
    </source>
</evidence>
<dbReference type="EMBL" id="JAGYWB010000007">
    <property type="protein sequence ID" value="KAI0515807.1"/>
    <property type="molecule type" value="Genomic_DNA"/>
</dbReference>
<name>A0A8T3BL81_DENNO</name>
<sequence>MLFTCTLHEFPMSTMCSKTSPHVSACRDAQSLLCLVVKKNKTKVSFYDLPSRSQATTYESRLPQFNPSTPADLASSSSSVEECCLFTVTLIIDLVMSFDSSKQVELMMCKIKFSS</sequence>
<reference evidence="1" key="1">
    <citation type="journal article" date="2022" name="Front. Genet.">
        <title>Chromosome-Scale Assembly of the Dendrobium nobile Genome Provides Insights Into the Molecular Mechanism of the Biosynthesis of the Medicinal Active Ingredient of Dendrobium.</title>
        <authorList>
            <person name="Xu Q."/>
            <person name="Niu S.-C."/>
            <person name="Li K.-L."/>
            <person name="Zheng P.-J."/>
            <person name="Zhang X.-J."/>
            <person name="Jia Y."/>
            <person name="Liu Y."/>
            <person name="Niu Y.-X."/>
            <person name="Yu L.-H."/>
            <person name="Chen D.-F."/>
            <person name="Zhang G.-Q."/>
        </authorList>
    </citation>
    <scope>NUCLEOTIDE SEQUENCE</scope>
    <source>
        <tissue evidence="1">Leaf</tissue>
    </source>
</reference>
<keyword evidence="2" id="KW-1185">Reference proteome</keyword>
<dbReference type="AlphaFoldDB" id="A0A8T3BL81"/>
<evidence type="ECO:0000313" key="1">
    <source>
        <dbReference type="EMBL" id="KAI0515807.1"/>
    </source>
</evidence>
<comment type="caution">
    <text evidence="1">The sequence shown here is derived from an EMBL/GenBank/DDBJ whole genome shotgun (WGS) entry which is preliminary data.</text>
</comment>
<accession>A0A8T3BL81</accession>